<dbReference type="AlphaFoldDB" id="A0A484MBX3"/>
<organism evidence="2 3">
    <name type="scientific">Cuscuta campestris</name>
    <dbReference type="NCBI Taxonomy" id="132261"/>
    <lineage>
        <taxon>Eukaryota</taxon>
        <taxon>Viridiplantae</taxon>
        <taxon>Streptophyta</taxon>
        <taxon>Embryophyta</taxon>
        <taxon>Tracheophyta</taxon>
        <taxon>Spermatophyta</taxon>
        <taxon>Magnoliopsida</taxon>
        <taxon>eudicotyledons</taxon>
        <taxon>Gunneridae</taxon>
        <taxon>Pentapetalae</taxon>
        <taxon>asterids</taxon>
        <taxon>lamiids</taxon>
        <taxon>Solanales</taxon>
        <taxon>Convolvulaceae</taxon>
        <taxon>Cuscuteae</taxon>
        <taxon>Cuscuta</taxon>
        <taxon>Cuscuta subgen. Grammica</taxon>
        <taxon>Cuscuta sect. Cleistogrammica</taxon>
    </lineage>
</organism>
<evidence type="ECO:0000313" key="3">
    <source>
        <dbReference type="Proteomes" id="UP000595140"/>
    </source>
</evidence>
<dbReference type="EMBL" id="OOIL02003185">
    <property type="protein sequence ID" value="VFQ86473.1"/>
    <property type="molecule type" value="Genomic_DNA"/>
</dbReference>
<evidence type="ECO:0000256" key="1">
    <source>
        <dbReference type="SAM" id="MobiDB-lite"/>
    </source>
</evidence>
<reference evidence="2 3" key="1">
    <citation type="submission" date="2018-04" db="EMBL/GenBank/DDBJ databases">
        <authorList>
            <person name="Vogel A."/>
        </authorList>
    </citation>
    <scope>NUCLEOTIDE SEQUENCE [LARGE SCALE GENOMIC DNA]</scope>
</reference>
<feature type="non-terminal residue" evidence="2">
    <location>
        <position position="171"/>
    </location>
</feature>
<gene>
    <name evidence="2" type="ORF">CCAM_LOCUS28249</name>
</gene>
<feature type="compositionally biased region" description="Basic and acidic residues" evidence="1">
    <location>
        <begin position="53"/>
        <end position="75"/>
    </location>
</feature>
<sequence>MTVGCPTGADVKTPVFGPSEGMTGMAEAIFGPNGVTIVAVAAVGPITAVGRARSNECGDRSGPHGRTRSERKVDRSGLPYRATQSSRNVHNRSLGTTPVSGLDSEDVKHWTARSLSTGQQAKDVMHRAARTLCTGLRGHYALGQNAARSLSTEPAKTQHRGRIAESPELSL</sequence>
<proteinExistence type="predicted"/>
<feature type="region of interest" description="Disordered" evidence="1">
    <location>
        <begin position="148"/>
        <end position="171"/>
    </location>
</feature>
<feature type="region of interest" description="Disordered" evidence="1">
    <location>
        <begin position="53"/>
        <end position="105"/>
    </location>
</feature>
<feature type="compositionally biased region" description="Polar residues" evidence="1">
    <location>
        <begin position="82"/>
        <end position="99"/>
    </location>
</feature>
<dbReference type="Proteomes" id="UP000595140">
    <property type="component" value="Unassembled WGS sequence"/>
</dbReference>
<accession>A0A484MBX3</accession>
<name>A0A484MBX3_9ASTE</name>
<keyword evidence="3" id="KW-1185">Reference proteome</keyword>
<protein>
    <submittedName>
        <fullName evidence="2">Uncharacterized protein</fullName>
    </submittedName>
</protein>
<evidence type="ECO:0000313" key="2">
    <source>
        <dbReference type="EMBL" id="VFQ86473.1"/>
    </source>
</evidence>